<dbReference type="Pfam" id="PF16188">
    <property type="entry name" value="Peptidase_M24_C"/>
    <property type="match status" value="1"/>
</dbReference>
<dbReference type="Proteomes" id="UP000009073">
    <property type="component" value="Chromosome"/>
</dbReference>
<evidence type="ECO:0000256" key="3">
    <source>
        <dbReference type="ARBA" id="ARBA00022801"/>
    </source>
</evidence>
<dbReference type="GO" id="GO:0070006">
    <property type="term" value="F:metalloaminopeptidase activity"/>
    <property type="evidence" value="ECO:0007669"/>
    <property type="project" value="InterPro"/>
</dbReference>
<dbReference type="InterPro" id="IPR029149">
    <property type="entry name" value="Creatin/AminoP/Spt16_N"/>
</dbReference>
<evidence type="ECO:0000313" key="8">
    <source>
        <dbReference type="Proteomes" id="UP000009073"/>
    </source>
</evidence>
<keyword evidence="7" id="KW-0645">Protease</keyword>
<dbReference type="PANTHER" id="PTHR43763:SF6">
    <property type="entry name" value="XAA-PRO AMINOPEPTIDASE 1"/>
    <property type="match status" value="1"/>
</dbReference>
<evidence type="ECO:0000259" key="6">
    <source>
        <dbReference type="Pfam" id="PF16188"/>
    </source>
</evidence>
<feature type="domain" description="Peptidase M24" evidence="4">
    <location>
        <begin position="314"/>
        <end position="528"/>
    </location>
</feature>
<dbReference type="Pfam" id="PF01321">
    <property type="entry name" value="Creatinase_N"/>
    <property type="match status" value="1"/>
</dbReference>
<sequence length="597" mass="66240">MSTQPSVAERLDTLRRSMQKFDIQAFIVPHEDEHLGEYTSPADERLAWLTGFTGSAGVAVILNDKAALFVDGRYTVQARQQVAEEQFVFLHLNQDPVTDWLTQQLPAGSRVGVDARLHSLEWYRKTEQTLAAAQISLLSLAENPIDLHWQERPAPSSAPARLFAETIAGESSPSKRQRIATQLRASSADALLLTQNESINWLLNIRGSDIPALPVVNAFAILYSNAALDLFIEPSRLDCQFSTHVGNDVSVYPADKLNDVLQRLGEDALRVWLDSASTNAASALQLQQYGAQLLEQPDPCLLAKARKNATEIAGMQEAHRKDAIAMCHFLAWLDQAVTDGLQSNEALLAEKLESYRLQQPGYLEPSFATISALGPNAALPHYNFRNTTPRLFGQDAIYLVDSGGQYDEGTTDITRTIQVGTVSDEIRRLFTLVMKGHIALSRTQFPKGTCGMQLDVLARLPLWQAGFNYDHGTGHGVGHVLSVHEGPQRISPKGSMTALEPGMVISNEPGYYREGSFGMRCENLVVVEPVEQSGEIERYAFRNLTLVPFDKRLLLTDLLSDEEKQWWNDYHSEVFLTMAPSLQGKELLWLEQATAAI</sequence>
<dbReference type="Gene3D" id="3.40.350.10">
    <property type="entry name" value="Creatinase/prolidase N-terminal domain"/>
    <property type="match status" value="2"/>
</dbReference>
<dbReference type="FunFam" id="3.90.230.10:FF:000009">
    <property type="entry name" value="xaa-Pro aminopeptidase 2"/>
    <property type="match status" value="1"/>
</dbReference>
<evidence type="ECO:0000313" key="7">
    <source>
        <dbReference type="EMBL" id="ACQ94591.1"/>
    </source>
</evidence>
<dbReference type="eggNOG" id="COG0006">
    <property type="taxonomic scope" value="Bacteria"/>
</dbReference>
<evidence type="ECO:0000259" key="4">
    <source>
        <dbReference type="Pfam" id="PF00557"/>
    </source>
</evidence>
<dbReference type="HOGENOM" id="CLU_011781_2_1_6"/>
<feature type="domain" description="Peptidase M24 C-terminal" evidence="6">
    <location>
        <begin position="539"/>
        <end position="597"/>
    </location>
</feature>
<dbReference type="InterPro" id="IPR000587">
    <property type="entry name" value="Creatinase_N"/>
</dbReference>
<dbReference type="STRING" id="595494.Tola_3002"/>
<dbReference type="GO" id="GO:0005737">
    <property type="term" value="C:cytoplasm"/>
    <property type="evidence" value="ECO:0007669"/>
    <property type="project" value="UniProtKB-ARBA"/>
</dbReference>
<dbReference type="AlphaFoldDB" id="C4LD60"/>
<keyword evidence="3 7" id="KW-0378">Hydrolase</keyword>
<dbReference type="InterPro" id="IPR033740">
    <property type="entry name" value="Pept_M24B"/>
</dbReference>
<organism evidence="7 8">
    <name type="scientific">Tolumonas auensis (strain DSM 9187 / NBRC 110442 / TA 4)</name>
    <dbReference type="NCBI Taxonomy" id="595494"/>
    <lineage>
        <taxon>Bacteria</taxon>
        <taxon>Pseudomonadati</taxon>
        <taxon>Pseudomonadota</taxon>
        <taxon>Gammaproteobacteria</taxon>
        <taxon>Aeromonadales</taxon>
        <taxon>Aeromonadaceae</taxon>
        <taxon>Tolumonas</taxon>
    </lineage>
</organism>
<dbReference type="InterPro" id="IPR050422">
    <property type="entry name" value="X-Pro_aminopeptidase_P"/>
</dbReference>
<dbReference type="Gene3D" id="3.90.230.10">
    <property type="entry name" value="Creatinase/methionine aminopeptidase superfamily"/>
    <property type="match status" value="1"/>
</dbReference>
<protein>
    <submittedName>
        <fullName evidence="7">Xaa-Pro aminopeptidase</fullName>
        <ecNumber evidence="7">3.4.11.9</ecNumber>
    </submittedName>
</protein>
<dbReference type="EC" id="3.4.11.9" evidence="7"/>
<dbReference type="SUPFAM" id="SSF53092">
    <property type="entry name" value="Creatinase/prolidase N-terminal domain"/>
    <property type="match status" value="1"/>
</dbReference>
<dbReference type="GO" id="GO:0046872">
    <property type="term" value="F:metal ion binding"/>
    <property type="evidence" value="ECO:0007669"/>
    <property type="project" value="UniProtKB-KW"/>
</dbReference>
<dbReference type="Pfam" id="PF00557">
    <property type="entry name" value="Peptidase_M24"/>
    <property type="match status" value="1"/>
</dbReference>
<dbReference type="InterPro" id="IPR032416">
    <property type="entry name" value="Peptidase_M24_C"/>
</dbReference>
<dbReference type="KEGG" id="tau:Tola_3002"/>
<accession>C4LD60</accession>
<dbReference type="InterPro" id="IPR036005">
    <property type="entry name" value="Creatinase/aminopeptidase-like"/>
</dbReference>
<keyword evidence="7" id="KW-0031">Aminopeptidase</keyword>
<reference evidence="8" key="1">
    <citation type="submission" date="2009-05" db="EMBL/GenBank/DDBJ databases">
        <title>Complete sequence of Tolumonas auensis DSM 9187.</title>
        <authorList>
            <consortium name="US DOE Joint Genome Institute"/>
            <person name="Lucas S."/>
            <person name="Copeland A."/>
            <person name="Lapidus A."/>
            <person name="Glavina del Rio T."/>
            <person name="Tice H."/>
            <person name="Bruce D."/>
            <person name="Goodwin L."/>
            <person name="Pitluck S."/>
            <person name="Chertkov O."/>
            <person name="Brettin T."/>
            <person name="Detter J.C."/>
            <person name="Han C."/>
            <person name="Larimer F."/>
            <person name="Land M."/>
            <person name="Hauser L."/>
            <person name="Kyrpides N."/>
            <person name="Mikhailova N."/>
            <person name="Spring S."/>
            <person name="Beller H."/>
        </authorList>
    </citation>
    <scope>NUCLEOTIDE SEQUENCE [LARGE SCALE GENOMIC DNA]</scope>
    <source>
        <strain evidence="8">DSM 9187 / TA4</strain>
    </source>
</reference>
<dbReference type="Pfam" id="PF16189">
    <property type="entry name" value="Creatinase_N_2"/>
    <property type="match status" value="1"/>
</dbReference>
<keyword evidence="8" id="KW-1185">Reference proteome</keyword>
<keyword evidence="2" id="KW-0479">Metal-binding</keyword>
<comment type="similarity">
    <text evidence="1">Belongs to the peptidase M24B family.</text>
</comment>
<dbReference type="PANTHER" id="PTHR43763">
    <property type="entry name" value="XAA-PRO AMINOPEPTIDASE 1"/>
    <property type="match status" value="1"/>
</dbReference>
<proteinExistence type="inferred from homology"/>
<dbReference type="EMBL" id="CP001616">
    <property type="protein sequence ID" value="ACQ94591.1"/>
    <property type="molecule type" value="Genomic_DNA"/>
</dbReference>
<dbReference type="RefSeq" id="WP_015880040.1">
    <property type="nucleotide sequence ID" value="NC_012691.1"/>
</dbReference>
<dbReference type="CDD" id="cd01085">
    <property type="entry name" value="APP"/>
    <property type="match status" value="1"/>
</dbReference>
<name>C4LD60_TOLAT</name>
<evidence type="ECO:0000259" key="5">
    <source>
        <dbReference type="Pfam" id="PF01321"/>
    </source>
</evidence>
<feature type="domain" description="Creatinase N-terminal" evidence="5">
    <location>
        <begin position="10"/>
        <end position="134"/>
    </location>
</feature>
<evidence type="ECO:0000256" key="1">
    <source>
        <dbReference type="ARBA" id="ARBA00008766"/>
    </source>
</evidence>
<reference evidence="7 8" key="2">
    <citation type="journal article" date="2011" name="Stand. Genomic Sci.">
        <title>Complete genome sequence of Tolumonas auensis type strain (TA 4).</title>
        <authorList>
            <person name="Chertkov O."/>
            <person name="Copeland A."/>
            <person name="Lucas S."/>
            <person name="Lapidus A."/>
            <person name="Berry K.W."/>
            <person name="Detter J.C."/>
            <person name="Del Rio T.G."/>
            <person name="Hammon N."/>
            <person name="Dalin E."/>
            <person name="Tice H."/>
            <person name="Pitluck S."/>
            <person name="Richardson P."/>
            <person name="Bruce D."/>
            <person name="Goodwin L."/>
            <person name="Han C."/>
            <person name="Tapia R."/>
            <person name="Saunders E."/>
            <person name="Schmutz J."/>
            <person name="Brettin T."/>
            <person name="Larimer F."/>
            <person name="Land M."/>
            <person name="Hauser L."/>
            <person name="Spring S."/>
            <person name="Rohde M."/>
            <person name="Kyrpides N.C."/>
            <person name="Ivanova N."/>
            <person name="Goker M."/>
            <person name="Beller H.R."/>
            <person name="Klenk H.P."/>
            <person name="Woyke T."/>
        </authorList>
    </citation>
    <scope>NUCLEOTIDE SEQUENCE [LARGE SCALE GENOMIC DNA]</scope>
    <source>
        <strain evidence="8">DSM 9187 / TA4</strain>
    </source>
</reference>
<dbReference type="InterPro" id="IPR000994">
    <property type="entry name" value="Pept_M24"/>
</dbReference>
<dbReference type="SUPFAM" id="SSF55920">
    <property type="entry name" value="Creatinase/aminopeptidase"/>
    <property type="match status" value="1"/>
</dbReference>
<dbReference type="OrthoDB" id="9806388at2"/>
<evidence type="ECO:0000256" key="2">
    <source>
        <dbReference type="ARBA" id="ARBA00022723"/>
    </source>
</evidence>
<gene>
    <name evidence="7" type="ordered locus">Tola_3002</name>
</gene>